<dbReference type="EMBL" id="JACEFF010000468">
    <property type="protein sequence ID" value="KAH9636915.1"/>
    <property type="molecule type" value="Genomic_DNA"/>
</dbReference>
<sequence>MHRSICQRAEGGSGGGDRPAVAHQWTCQAYCADCRIPKTVEADQTRGVPGGGGGATVAVAGRGARPHPRRRDRKGIPLRVLRGVSLDVSSSLSSSSSSYQDKAPKLTRIRCPARIRPLASLRPQARIKLSAGQGP</sequence>
<accession>A0A922MIC0</accession>
<comment type="caution">
    <text evidence="2">The sequence shown here is derived from an EMBL/GenBank/DDBJ whole genome shotgun (WGS) entry which is preliminary data.</text>
</comment>
<feature type="region of interest" description="Disordered" evidence="1">
    <location>
        <begin position="43"/>
        <end position="78"/>
    </location>
</feature>
<evidence type="ECO:0000313" key="2">
    <source>
        <dbReference type="EMBL" id="KAH9636915.1"/>
    </source>
</evidence>
<reference evidence="2" key="1">
    <citation type="journal article" date="2021" name="G3 (Bethesda)">
        <title>Genome and transcriptome analysis of the beet armyworm Spodoptera exigua reveals targets for pest control. .</title>
        <authorList>
            <person name="Simon S."/>
            <person name="Breeschoten T."/>
            <person name="Jansen H.J."/>
            <person name="Dirks R.P."/>
            <person name="Schranz M.E."/>
            <person name="Ros V.I.D."/>
        </authorList>
    </citation>
    <scope>NUCLEOTIDE SEQUENCE</scope>
    <source>
        <strain evidence="2">TB_SE_WUR_2020</strain>
    </source>
</reference>
<gene>
    <name evidence="2" type="ORF">HF086_011751</name>
</gene>
<feature type="compositionally biased region" description="Basic residues" evidence="1">
    <location>
        <begin position="64"/>
        <end position="73"/>
    </location>
</feature>
<protein>
    <submittedName>
        <fullName evidence="2">Uncharacterized protein</fullName>
    </submittedName>
</protein>
<dbReference type="Proteomes" id="UP000814243">
    <property type="component" value="Unassembled WGS sequence"/>
</dbReference>
<organism evidence="2 3">
    <name type="scientific">Spodoptera exigua</name>
    <name type="common">Beet armyworm</name>
    <name type="synonym">Noctua fulgens</name>
    <dbReference type="NCBI Taxonomy" id="7107"/>
    <lineage>
        <taxon>Eukaryota</taxon>
        <taxon>Metazoa</taxon>
        <taxon>Ecdysozoa</taxon>
        <taxon>Arthropoda</taxon>
        <taxon>Hexapoda</taxon>
        <taxon>Insecta</taxon>
        <taxon>Pterygota</taxon>
        <taxon>Neoptera</taxon>
        <taxon>Endopterygota</taxon>
        <taxon>Lepidoptera</taxon>
        <taxon>Glossata</taxon>
        <taxon>Ditrysia</taxon>
        <taxon>Noctuoidea</taxon>
        <taxon>Noctuidae</taxon>
        <taxon>Amphipyrinae</taxon>
        <taxon>Spodoptera</taxon>
    </lineage>
</organism>
<dbReference type="AlphaFoldDB" id="A0A922MIC0"/>
<evidence type="ECO:0000256" key="1">
    <source>
        <dbReference type="SAM" id="MobiDB-lite"/>
    </source>
</evidence>
<evidence type="ECO:0000313" key="3">
    <source>
        <dbReference type="Proteomes" id="UP000814243"/>
    </source>
</evidence>
<proteinExistence type="predicted"/>
<name>A0A922MIC0_SPOEX</name>